<dbReference type="PANTHER" id="PTHR30629:SF2">
    <property type="entry name" value="PROPHAGE INTEGRASE INTS-RELATED"/>
    <property type="match status" value="1"/>
</dbReference>
<dbReference type="SUPFAM" id="SSF56349">
    <property type="entry name" value="DNA breaking-rejoining enzymes"/>
    <property type="match status" value="1"/>
</dbReference>
<dbReference type="InterPro" id="IPR050808">
    <property type="entry name" value="Phage_Integrase"/>
</dbReference>
<dbReference type="Pfam" id="PF13356">
    <property type="entry name" value="Arm-DNA-bind_3"/>
    <property type="match status" value="1"/>
</dbReference>
<evidence type="ECO:0000256" key="1">
    <source>
        <dbReference type="ARBA" id="ARBA00008857"/>
    </source>
</evidence>
<reference evidence="6 7" key="1">
    <citation type="submission" date="2022-03" db="EMBL/GenBank/DDBJ databases">
        <authorList>
            <person name="He Y."/>
        </authorList>
    </citation>
    <scope>NUCLEOTIDE SEQUENCE [LARGE SCALE GENOMIC DNA]</scope>
    <source>
        <strain evidence="6 7">TK19116</strain>
    </source>
</reference>
<dbReference type="InterPro" id="IPR002104">
    <property type="entry name" value="Integrase_catalytic"/>
</dbReference>
<evidence type="ECO:0000259" key="5">
    <source>
        <dbReference type="PROSITE" id="PS51898"/>
    </source>
</evidence>
<dbReference type="InterPro" id="IPR011010">
    <property type="entry name" value="DNA_brk_join_enz"/>
</dbReference>
<dbReference type="Pfam" id="PF00589">
    <property type="entry name" value="Phage_integrase"/>
    <property type="match status" value="1"/>
</dbReference>
<dbReference type="Gene3D" id="1.10.150.130">
    <property type="match status" value="1"/>
</dbReference>
<evidence type="ECO:0000256" key="3">
    <source>
        <dbReference type="ARBA" id="ARBA00023125"/>
    </source>
</evidence>
<name>A0ABT1MTA0_9RHOB</name>
<comment type="similarity">
    <text evidence="1">Belongs to the 'phage' integrase family.</text>
</comment>
<feature type="domain" description="Tyr recombinase" evidence="5">
    <location>
        <begin position="260"/>
        <end position="452"/>
    </location>
</feature>
<dbReference type="PROSITE" id="PS51898">
    <property type="entry name" value="TYR_RECOMBINASE"/>
    <property type="match status" value="1"/>
</dbReference>
<dbReference type="Proteomes" id="UP001203945">
    <property type="component" value="Unassembled WGS sequence"/>
</dbReference>
<gene>
    <name evidence="6" type="ORF">MLD63_14065</name>
</gene>
<dbReference type="Pfam" id="PF22022">
    <property type="entry name" value="Phage_int_M"/>
    <property type="match status" value="1"/>
</dbReference>
<dbReference type="PANTHER" id="PTHR30629">
    <property type="entry name" value="PROPHAGE INTEGRASE"/>
    <property type="match status" value="1"/>
</dbReference>
<sequence length="464" mass="51393">MTKAKLNALAVKRAEHDGSKGHRLIAVGGDAKGLYLQITASGSKSWILRVVVTGKRREFGLGAYPEIGLADAQELAMTQRNELKRAVMAGRDPMAEREALREAVRAEKAAATAPKLITFREAVRAFCSKDAGQLDGLSNAKHQAQWESTLMVYAVGESDPRRRAPRNRTNRKGIGADGLADIPVAEITKHDIARVLEPIWNDIPETARRVRARIEAVIRWADGKEERDRANPAQWSDLKHHGAFATRRGHKQKALVRQKAHHPALQVKDAQAWFTDVHNRPSISARALEFAALTACRSQEVRGARWGEFEGLDGDAPIWTVPGERMKMGEPHRVPLSDAALAVLRTVPRHHGTDLVFVAPRGGALGDMALSKTMKDRHAVQVTLDGVGWIDKDNGRIATPHGLRATFRTWVQDETSFPRELAEAALAHVSGDEVERSYARGDALARRRELMNAWADFLSFRRIT</sequence>
<keyword evidence="2" id="KW-0229">DNA integration</keyword>
<keyword evidence="3 6" id="KW-0238">DNA-binding</keyword>
<evidence type="ECO:0000256" key="4">
    <source>
        <dbReference type="ARBA" id="ARBA00023172"/>
    </source>
</evidence>
<comment type="caution">
    <text evidence="6">The sequence shown here is derived from an EMBL/GenBank/DDBJ whole genome shotgun (WGS) entry which is preliminary data.</text>
</comment>
<evidence type="ECO:0000313" key="7">
    <source>
        <dbReference type="Proteomes" id="UP001203945"/>
    </source>
</evidence>
<accession>A0ABT1MTA0</accession>
<keyword evidence="7" id="KW-1185">Reference proteome</keyword>
<dbReference type="Gene3D" id="1.10.443.10">
    <property type="entry name" value="Intergrase catalytic core"/>
    <property type="match status" value="1"/>
</dbReference>
<proteinExistence type="inferred from homology"/>
<dbReference type="Gene3D" id="3.30.160.390">
    <property type="entry name" value="Integrase, DNA-binding domain"/>
    <property type="match status" value="1"/>
</dbReference>
<dbReference type="CDD" id="cd00801">
    <property type="entry name" value="INT_P4_C"/>
    <property type="match status" value="1"/>
</dbReference>
<protein>
    <submittedName>
        <fullName evidence="6">Integrase arm-type DNA-binding domain-containing protein</fullName>
    </submittedName>
</protein>
<dbReference type="InterPro" id="IPR038488">
    <property type="entry name" value="Integrase_DNA-bd_sf"/>
</dbReference>
<dbReference type="InterPro" id="IPR013762">
    <property type="entry name" value="Integrase-like_cat_sf"/>
</dbReference>
<evidence type="ECO:0000256" key="2">
    <source>
        <dbReference type="ARBA" id="ARBA00022908"/>
    </source>
</evidence>
<organism evidence="6 7">
    <name type="scientific">Paracoccus albicereus</name>
    <dbReference type="NCBI Taxonomy" id="2922394"/>
    <lineage>
        <taxon>Bacteria</taxon>
        <taxon>Pseudomonadati</taxon>
        <taxon>Pseudomonadota</taxon>
        <taxon>Alphaproteobacteria</taxon>
        <taxon>Rhodobacterales</taxon>
        <taxon>Paracoccaceae</taxon>
        <taxon>Paracoccus</taxon>
    </lineage>
</organism>
<keyword evidence="4" id="KW-0233">DNA recombination</keyword>
<evidence type="ECO:0000313" key="6">
    <source>
        <dbReference type="EMBL" id="MCQ0971547.1"/>
    </source>
</evidence>
<dbReference type="InterPro" id="IPR010998">
    <property type="entry name" value="Integrase_recombinase_N"/>
</dbReference>
<dbReference type="EMBL" id="JAKZEU010000005">
    <property type="protein sequence ID" value="MCQ0971547.1"/>
    <property type="molecule type" value="Genomic_DNA"/>
</dbReference>
<dbReference type="InterPro" id="IPR025166">
    <property type="entry name" value="Integrase_DNA_bind_dom"/>
</dbReference>
<dbReference type="GO" id="GO:0003677">
    <property type="term" value="F:DNA binding"/>
    <property type="evidence" value="ECO:0007669"/>
    <property type="project" value="UniProtKB-KW"/>
</dbReference>
<dbReference type="InterPro" id="IPR053876">
    <property type="entry name" value="Phage_int_M"/>
</dbReference>